<protein>
    <recommendedName>
        <fullName evidence="3">Transcription factor domain-containing protein</fullName>
    </recommendedName>
</protein>
<dbReference type="Proteomes" id="UP000256645">
    <property type="component" value="Unassembled WGS sequence"/>
</dbReference>
<gene>
    <name evidence="1" type="ORF">BP6252_06520</name>
</gene>
<comment type="caution">
    <text evidence="1">The sequence shown here is derived from an EMBL/GenBank/DDBJ whole genome shotgun (WGS) entry which is preliminary data.</text>
</comment>
<accession>A0A3D8RN55</accession>
<reference evidence="1 2" key="1">
    <citation type="journal article" date="2018" name="IMA Fungus">
        <title>IMA Genome-F 9: Draft genome sequence of Annulohypoxylon stygium, Aspergillus mulundensis, Berkeleyomyces basicola (syn. Thielaviopsis basicola), Ceratocystis smalleyi, two Cercospora beticola strains, Coleophoma cylindrospora, Fusarium fracticaudum, Phialophora cf. hyalina, and Morchella septimelata.</title>
        <authorList>
            <person name="Wingfield B.D."/>
            <person name="Bills G.F."/>
            <person name="Dong Y."/>
            <person name="Huang W."/>
            <person name="Nel W.J."/>
            <person name="Swalarsk-Parry B.S."/>
            <person name="Vaghefi N."/>
            <person name="Wilken P.M."/>
            <person name="An Z."/>
            <person name="de Beer Z.W."/>
            <person name="De Vos L."/>
            <person name="Chen L."/>
            <person name="Duong T.A."/>
            <person name="Gao Y."/>
            <person name="Hammerbacher A."/>
            <person name="Kikkert J.R."/>
            <person name="Li Y."/>
            <person name="Li H."/>
            <person name="Li K."/>
            <person name="Li Q."/>
            <person name="Liu X."/>
            <person name="Ma X."/>
            <person name="Naidoo K."/>
            <person name="Pethybridge S.J."/>
            <person name="Sun J."/>
            <person name="Steenkamp E.T."/>
            <person name="van der Nest M.A."/>
            <person name="van Wyk S."/>
            <person name="Wingfield M.J."/>
            <person name="Xiong C."/>
            <person name="Yue Q."/>
            <person name="Zhang X."/>
        </authorList>
    </citation>
    <scope>NUCLEOTIDE SEQUENCE [LARGE SCALE GENOMIC DNA]</scope>
    <source>
        <strain evidence="1 2">BP6252</strain>
    </source>
</reference>
<dbReference type="EMBL" id="PDLM01000006">
    <property type="protein sequence ID" value="RDW75378.1"/>
    <property type="molecule type" value="Genomic_DNA"/>
</dbReference>
<evidence type="ECO:0000313" key="2">
    <source>
        <dbReference type="Proteomes" id="UP000256645"/>
    </source>
</evidence>
<sequence length="200" mass="22546">MYANIIQDFSVLKYAISIGLISDLVRRRAKDPTPLAYHCAELCSAMNALLAGPQQPSRQTIIMHGIVALALTNLMMGKYQEWHIHMKGLRSLIPDQKPLPPSLQWLAVSVKVDPDPLMEQSYILWSELLSRPVPMWRLQNAMVHHQASKPRHASLVAAKRSPRLDAAIEEFAFPRCIECAMRIALLMYAKKMSSYQGGLV</sequence>
<organism evidence="1 2">
    <name type="scientific">Coleophoma cylindrospora</name>
    <dbReference type="NCBI Taxonomy" id="1849047"/>
    <lineage>
        <taxon>Eukaryota</taxon>
        <taxon>Fungi</taxon>
        <taxon>Dikarya</taxon>
        <taxon>Ascomycota</taxon>
        <taxon>Pezizomycotina</taxon>
        <taxon>Leotiomycetes</taxon>
        <taxon>Helotiales</taxon>
        <taxon>Dermateaceae</taxon>
        <taxon>Coleophoma</taxon>
    </lineage>
</organism>
<dbReference type="AlphaFoldDB" id="A0A3D8RN55"/>
<evidence type="ECO:0008006" key="3">
    <source>
        <dbReference type="Google" id="ProtNLM"/>
    </source>
</evidence>
<name>A0A3D8RN55_9HELO</name>
<proteinExistence type="predicted"/>
<evidence type="ECO:0000313" key="1">
    <source>
        <dbReference type="EMBL" id="RDW75378.1"/>
    </source>
</evidence>
<keyword evidence="2" id="KW-1185">Reference proteome</keyword>
<dbReference type="OrthoDB" id="3469225at2759"/>